<evidence type="ECO:0000259" key="8">
    <source>
        <dbReference type="Pfam" id="PF18052"/>
    </source>
</evidence>
<reference evidence="9 10" key="1">
    <citation type="journal article" date="2022" name="Cell">
        <title>Repeat-based holocentromeres influence genome architecture and karyotype evolution.</title>
        <authorList>
            <person name="Hofstatter P.G."/>
            <person name="Thangavel G."/>
            <person name="Lux T."/>
            <person name="Neumann P."/>
            <person name="Vondrak T."/>
            <person name="Novak P."/>
            <person name="Zhang M."/>
            <person name="Costa L."/>
            <person name="Castellani M."/>
            <person name="Scott A."/>
            <person name="Toegelov H."/>
            <person name="Fuchs J."/>
            <person name="Mata-Sucre Y."/>
            <person name="Dias Y."/>
            <person name="Vanzela A.L.L."/>
            <person name="Huettel B."/>
            <person name="Almeida C.C.S."/>
            <person name="Simkova H."/>
            <person name="Souza G."/>
            <person name="Pedrosa-Harand A."/>
            <person name="Macas J."/>
            <person name="Mayer K.F.X."/>
            <person name="Houben A."/>
            <person name="Marques A."/>
        </authorList>
    </citation>
    <scope>NUCLEOTIDE SEQUENCE [LARGE SCALE GENOMIC DNA]</scope>
    <source>
        <strain evidence="9">RhyTen1mFocal</strain>
    </source>
</reference>
<dbReference type="InterPro" id="IPR032675">
    <property type="entry name" value="LRR_dom_sf"/>
</dbReference>
<dbReference type="InterPro" id="IPR027417">
    <property type="entry name" value="P-loop_NTPase"/>
</dbReference>
<keyword evidence="3" id="KW-0677">Repeat</keyword>
<evidence type="ECO:0000256" key="4">
    <source>
        <dbReference type="ARBA" id="ARBA00022741"/>
    </source>
</evidence>
<keyword evidence="6" id="KW-0732">Signal</keyword>
<evidence type="ECO:0000256" key="6">
    <source>
        <dbReference type="SAM" id="SignalP"/>
    </source>
</evidence>
<dbReference type="Gene3D" id="1.20.5.4130">
    <property type="match status" value="1"/>
</dbReference>
<feature type="signal peptide" evidence="6">
    <location>
        <begin position="1"/>
        <end position="16"/>
    </location>
</feature>
<evidence type="ECO:0000259" key="7">
    <source>
        <dbReference type="Pfam" id="PF00931"/>
    </source>
</evidence>
<dbReference type="PANTHER" id="PTHR19338:SF73">
    <property type="entry name" value="DISEASE RESISTANCE PROTEIN RGA2-LIKE"/>
    <property type="match status" value="1"/>
</dbReference>
<feature type="chain" id="PRO_5042179705" evidence="6">
    <location>
        <begin position="17"/>
        <end position="567"/>
    </location>
</feature>
<name>A0AAD6A092_9POAL</name>
<dbReference type="InterPro" id="IPR036388">
    <property type="entry name" value="WH-like_DNA-bd_sf"/>
</dbReference>
<proteinExistence type="inferred from homology"/>
<dbReference type="InterPro" id="IPR038005">
    <property type="entry name" value="RX-like_CC"/>
</dbReference>
<gene>
    <name evidence="9" type="ORF">LUZ61_011061</name>
</gene>
<dbReference type="InterPro" id="IPR002182">
    <property type="entry name" value="NB-ARC"/>
</dbReference>
<dbReference type="PANTHER" id="PTHR19338">
    <property type="entry name" value="TRANSLOCASE OF INNER MITOCHONDRIAL MEMBRANE 13 HOMOLOG"/>
    <property type="match status" value="1"/>
</dbReference>
<dbReference type="GO" id="GO:0006952">
    <property type="term" value="P:defense response"/>
    <property type="evidence" value="ECO:0007669"/>
    <property type="project" value="UniProtKB-KW"/>
</dbReference>
<dbReference type="SUPFAM" id="SSF52058">
    <property type="entry name" value="L domain-like"/>
    <property type="match status" value="1"/>
</dbReference>
<dbReference type="EMBL" id="JAMRDG010000001">
    <property type="protein sequence ID" value="KAJ3707356.1"/>
    <property type="molecule type" value="Genomic_DNA"/>
</dbReference>
<dbReference type="Gene3D" id="3.80.10.10">
    <property type="entry name" value="Ribonuclease Inhibitor"/>
    <property type="match status" value="1"/>
</dbReference>
<dbReference type="CDD" id="cd14798">
    <property type="entry name" value="RX-CC_like"/>
    <property type="match status" value="1"/>
</dbReference>
<keyword evidence="5" id="KW-0611">Plant defense</keyword>
<dbReference type="Pfam" id="PF00931">
    <property type="entry name" value="NB-ARC"/>
    <property type="match status" value="1"/>
</dbReference>
<evidence type="ECO:0000256" key="2">
    <source>
        <dbReference type="ARBA" id="ARBA00022614"/>
    </source>
</evidence>
<dbReference type="Gene3D" id="3.40.50.300">
    <property type="entry name" value="P-loop containing nucleotide triphosphate hydrolases"/>
    <property type="match status" value="1"/>
</dbReference>
<dbReference type="SUPFAM" id="SSF52540">
    <property type="entry name" value="P-loop containing nucleoside triphosphate hydrolases"/>
    <property type="match status" value="1"/>
</dbReference>
<protein>
    <submittedName>
        <fullName evidence="9">Uncharacterized protein</fullName>
    </submittedName>
</protein>
<keyword evidence="2" id="KW-0433">Leucine-rich repeat</keyword>
<accession>A0AAD6A092</accession>
<dbReference type="AlphaFoldDB" id="A0AAD6A092"/>
<dbReference type="InterPro" id="IPR041118">
    <property type="entry name" value="Rx_N"/>
</dbReference>
<dbReference type="Pfam" id="PF18052">
    <property type="entry name" value="Rx_N"/>
    <property type="match status" value="1"/>
</dbReference>
<organism evidence="9 10">
    <name type="scientific">Rhynchospora tenuis</name>
    <dbReference type="NCBI Taxonomy" id="198213"/>
    <lineage>
        <taxon>Eukaryota</taxon>
        <taxon>Viridiplantae</taxon>
        <taxon>Streptophyta</taxon>
        <taxon>Embryophyta</taxon>
        <taxon>Tracheophyta</taxon>
        <taxon>Spermatophyta</taxon>
        <taxon>Magnoliopsida</taxon>
        <taxon>Liliopsida</taxon>
        <taxon>Poales</taxon>
        <taxon>Cyperaceae</taxon>
        <taxon>Cyperoideae</taxon>
        <taxon>Rhynchosporeae</taxon>
        <taxon>Rhynchospora</taxon>
    </lineage>
</organism>
<dbReference type="Gene3D" id="1.10.10.10">
    <property type="entry name" value="Winged helix-like DNA-binding domain superfamily/Winged helix DNA-binding domain"/>
    <property type="match status" value="1"/>
</dbReference>
<sequence length="567" mass="65582">MAHVLLSGVLIKLAQFSVESLLSLCGVNNAVEKLKSLYEIRKEVEKLHRELMYIHDFIRDADKKQVVDRREMRWMKDVMDIAYHIEDAVDIFNFECSEKLRLKKIFKIPFLWKFKDEITEIQDRIREIHDYKTKYGINILGEEKITQSNPGLKLDLIGDPKAFVLEAYIDNVVKNLLDDENKNLSVVSIVGIGGLGKTTLARKVCNSSDIQKSFGEPIWINISQKYDLLDILRKIADKLGIESTDLGSIRCGCRSILEVSVQHSLDGNKLANLIWKSLQERRYLIVLDDIWNEELWTDIKKILPDKENGHKIEAKALLRIWVAEQLIPQEEKRTLEETAECFLEDLVQRNMVQVSERFPDGSIKYCRLHDVMSDLAILKAKEINFLVVHPEVLRTQLPKRQRHIADTAVKPLLEQAPASRFRSSPPWLVIGNNMLPTHLTELQLEGYEFASDPMLVLEKLESLNSLWIRGTSRKTDYPLSIRCSAKGFKQLEKLVLKELILKEWIIATDAFPMLKWLTVMHCPGLSMPTGINLERLQYLKWEGNEGTNNQYKQGPTLRTWDDHDIED</sequence>
<dbReference type="FunFam" id="3.40.50.300:FF:001091">
    <property type="entry name" value="Probable disease resistance protein At1g61300"/>
    <property type="match status" value="1"/>
</dbReference>
<comment type="similarity">
    <text evidence="1">Belongs to the disease resistance NB-LRR family.</text>
</comment>
<keyword evidence="4" id="KW-0547">Nucleotide-binding</keyword>
<evidence type="ECO:0000256" key="3">
    <source>
        <dbReference type="ARBA" id="ARBA00022737"/>
    </source>
</evidence>
<evidence type="ECO:0000313" key="9">
    <source>
        <dbReference type="EMBL" id="KAJ3707356.1"/>
    </source>
</evidence>
<dbReference type="PRINTS" id="PR00364">
    <property type="entry name" value="DISEASERSIST"/>
</dbReference>
<comment type="caution">
    <text evidence="9">The sequence shown here is derived from an EMBL/GenBank/DDBJ whole genome shotgun (WGS) entry which is preliminary data.</text>
</comment>
<evidence type="ECO:0000256" key="5">
    <source>
        <dbReference type="ARBA" id="ARBA00022821"/>
    </source>
</evidence>
<evidence type="ECO:0000256" key="1">
    <source>
        <dbReference type="ARBA" id="ARBA00008894"/>
    </source>
</evidence>
<dbReference type="Proteomes" id="UP001210211">
    <property type="component" value="Unassembled WGS sequence"/>
</dbReference>
<keyword evidence="10" id="KW-1185">Reference proteome</keyword>
<evidence type="ECO:0000313" key="10">
    <source>
        <dbReference type="Proteomes" id="UP001210211"/>
    </source>
</evidence>
<feature type="domain" description="NB-ARC" evidence="7">
    <location>
        <begin position="166"/>
        <end position="312"/>
    </location>
</feature>
<dbReference type="GO" id="GO:0051707">
    <property type="term" value="P:response to other organism"/>
    <property type="evidence" value="ECO:0007669"/>
    <property type="project" value="UniProtKB-ARBA"/>
</dbReference>
<dbReference type="GO" id="GO:0043531">
    <property type="term" value="F:ADP binding"/>
    <property type="evidence" value="ECO:0007669"/>
    <property type="project" value="InterPro"/>
</dbReference>
<feature type="domain" description="Disease resistance N-terminal" evidence="8">
    <location>
        <begin position="30"/>
        <end position="98"/>
    </location>
</feature>